<feature type="transmembrane region" description="Helical" evidence="8">
    <location>
        <begin position="495"/>
        <end position="516"/>
    </location>
</feature>
<feature type="domain" description="Anoctamin dimerisation" evidence="10">
    <location>
        <begin position="108"/>
        <end position="326"/>
    </location>
</feature>
<keyword evidence="6" id="KW-0325">Glycoprotein</keyword>
<keyword evidence="3 8" id="KW-0812">Transmembrane</keyword>
<gene>
    <name evidence="11" type="ORF">BCR33DRAFT_713268</name>
</gene>
<feature type="transmembrane region" description="Helical" evidence="8">
    <location>
        <begin position="463"/>
        <end position="483"/>
    </location>
</feature>
<feature type="transmembrane region" description="Helical" evidence="8">
    <location>
        <begin position="933"/>
        <end position="954"/>
    </location>
</feature>
<dbReference type="Proteomes" id="UP000193642">
    <property type="component" value="Unassembled WGS sequence"/>
</dbReference>
<reference evidence="11 12" key="1">
    <citation type="submission" date="2016-07" db="EMBL/GenBank/DDBJ databases">
        <title>Pervasive Adenine N6-methylation of Active Genes in Fungi.</title>
        <authorList>
            <consortium name="DOE Joint Genome Institute"/>
            <person name="Mondo S.J."/>
            <person name="Dannebaum R.O."/>
            <person name="Kuo R.C."/>
            <person name="Labutti K."/>
            <person name="Haridas S."/>
            <person name="Kuo A."/>
            <person name="Salamov A."/>
            <person name="Ahrendt S.R."/>
            <person name="Lipzen A."/>
            <person name="Sullivan W."/>
            <person name="Andreopoulos W.B."/>
            <person name="Clum A."/>
            <person name="Lindquist E."/>
            <person name="Daum C."/>
            <person name="Ramamoorthy G.K."/>
            <person name="Gryganskyi A."/>
            <person name="Culley D."/>
            <person name="Magnuson J.K."/>
            <person name="James T.Y."/>
            <person name="O'Malley M.A."/>
            <person name="Stajich J.E."/>
            <person name="Spatafora J.W."/>
            <person name="Visel A."/>
            <person name="Grigoriev I.V."/>
        </authorList>
    </citation>
    <scope>NUCLEOTIDE SEQUENCE [LARGE SCALE GENOMIC DNA]</scope>
    <source>
        <strain evidence="11 12">JEL800</strain>
    </source>
</reference>
<proteinExistence type="predicted"/>
<feature type="transmembrane region" description="Helical" evidence="8">
    <location>
        <begin position="890"/>
        <end position="912"/>
    </location>
</feature>
<dbReference type="OrthoDB" id="296386at2759"/>
<dbReference type="PANTHER" id="PTHR12308:SF73">
    <property type="entry name" value="ANOCTAMIN"/>
    <property type="match status" value="1"/>
</dbReference>
<evidence type="ECO:0000313" key="12">
    <source>
        <dbReference type="Proteomes" id="UP000193642"/>
    </source>
</evidence>
<comment type="caution">
    <text evidence="11">The sequence shown here is derived from an EMBL/GenBank/DDBJ whole genome shotgun (WGS) entry which is preliminary data.</text>
</comment>
<keyword evidence="2" id="KW-1003">Cell membrane</keyword>
<comment type="subcellular location">
    <subcellularLocation>
        <location evidence="1">Cell membrane</location>
        <topology evidence="1">Multi-pass membrane protein</topology>
    </subcellularLocation>
</comment>
<name>A0A1Y2CUG3_9FUNG</name>
<feature type="transmembrane region" description="Helical" evidence="8">
    <location>
        <begin position="340"/>
        <end position="367"/>
    </location>
</feature>
<evidence type="ECO:0000256" key="6">
    <source>
        <dbReference type="ARBA" id="ARBA00023180"/>
    </source>
</evidence>
<feature type="domain" description="Anoctamin transmembrane" evidence="9">
    <location>
        <begin position="331"/>
        <end position="971"/>
    </location>
</feature>
<dbReference type="GO" id="GO:0005254">
    <property type="term" value="F:chloride channel activity"/>
    <property type="evidence" value="ECO:0007669"/>
    <property type="project" value="TreeGrafter"/>
</dbReference>
<keyword evidence="5 8" id="KW-0472">Membrane</keyword>
<keyword evidence="12" id="KW-1185">Reference proteome</keyword>
<dbReference type="GO" id="GO:0046983">
    <property type="term" value="F:protein dimerization activity"/>
    <property type="evidence" value="ECO:0007669"/>
    <property type="project" value="InterPro"/>
</dbReference>
<evidence type="ECO:0000256" key="4">
    <source>
        <dbReference type="ARBA" id="ARBA00022989"/>
    </source>
</evidence>
<dbReference type="PANTHER" id="PTHR12308">
    <property type="entry name" value="ANOCTAMIN"/>
    <property type="match status" value="1"/>
</dbReference>
<dbReference type="GO" id="GO:0032541">
    <property type="term" value="C:cortical endoplasmic reticulum"/>
    <property type="evidence" value="ECO:0007669"/>
    <property type="project" value="TreeGrafter"/>
</dbReference>
<evidence type="ECO:0000259" key="9">
    <source>
        <dbReference type="Pfam" id="PF04547"/>
    </source>
</evidence>
<feature type="compositionally biased region" description="Polar residues" evidence="7">
    <location>
        <begin position="742"/>
        <end position="763"/>
    </location>
</feature>
<dbReference type="AlphaFoldDB" id="A0A1Y2CUG3"/>
<dbReference type="InterPro" id="IPR007632">
    <property type="entry name" value="Anoctamin"/>
</dbReference>
<protein>
    <submittedName>
        <fullName evidence="11">DUF590-domain-containing protein</fullName>
    </submittedName>
</protein>
<evidence type="ECO:0000256" key="5">
    <source>
        <dbReference type="ARBA" id="ARBA00023136"/>
    </source>
</evidence>
<dbReference type="Pfam" id="PF16178">
    <property type="entry name" value="Anoct_dimer"/>
    <property type="match status" value="1"/>
</dbReference>
<feature type="region of interest" description="Disordered" evidence="7">
    <location>
        <begin position="736"/>
        <end position="774"/>
    </location>
</feature>
<evidence type="ECO:0000256" key="2">
    <source>
        <dbReference type="ARBA" id="ARBA00022475"/>
    </source>
</evidence>
<evidence type="ECO:0000256" key="1">
    <source>
        <dbReference type="ARBA" id="ARBA00004651"/>
    </source>
</evidence>
<evidence type="ECO:0000256" key="7">
    <source>
        <dbReference type="SAM" id="MobiDB-lite"/>
    </source>
</evidence>
<sequence>MMKAVANAASAVKAFVNEVPADPETHDGWCGPKLGDSVVTTRTKGRRTVYLFKAADVTLFDKIAKWKNSKCTLQDAWDIFGSGPLIYGHNTSSPDAIIKLHFGVDRYDYILKCVVNLLDTKGEALRKKFETRMLQNGLIVERERSIENPEEVFIKIITPFSVLCAEAQLMKLRLPLKVDNRFERRLSMASNGSIIVPTLFTKSIAFIKRLFMVNGNDTRCQSATFKRKDLPIFKGGDPRDTCFEEIQTKFFRDSHRSLLTLNLISKVEISVLISGQTQKQKKGIDYLLGENIYTAMFHLHEDENDQTTLRARLKRDWVHKYFAIQPIDDVAAYFGETVGLYFAFAGFYNLWLLISTGLGIIVVLYGLTQAYTVKNGFDWFVLFDNDLTPFFGLFMSLWALLMPVAWDRQTNFFAWRWSTSDYQKEEIKRPQYKGEVQRRSPITGKMELIFPPKKRLHRQLTSSFIILLWILLVSTSIALQVSFGAYLSPAVNNDIAINLFTSLLGLTSIIIMKIPFEGIVERLNEWENYRTKSQFDDALIFKTYIFDFANSYSQLIYYAFVKPNLTYHYLFGMPQLNEYCTKSQCATSVTINLFIIFVGGQIIERFQELAIPWIVARVKQMVSIVRLKSRRSKMIREKKVAPTPPAKTSQDTVIISAEDLARSPSVCSTASASTAEAEEPKSRILSALPKIRTLPTSSAANMPEIFIQGFDEPIKNDVTDSLPEFKKSKTSVMVPASEEMARSQNQLQVIPTKSRASSVMSDTSAKDISRNSVPRPSVSFSRIVSDKSLNQNSTKGSVQTLDFDDDFLIDISEANMLPQYYRDDKLNAFEGIRNEYAQKIIQFGYIALFATSFPLAPLFALLNNIYELRADAFKLLCVYQRPEPFLAQDIGVWGIIIRVIAMLSVATNSFLVSFTSPTFDEFFVRDLSSGEQLAIRLGFIIVFHYCAFALTQAFRVLMPSTPNMVANAMARAQYLDKVRMDQDLEEEDEIFNLESKESLC</sequence>
<dbReference type="EMBL" id="MCGO01000007">
    <property type="protein sequence ID" value="ORY50474.1"/>
    <property type="molecule type" value="Genomic_DNA"/>
</dbReference>
<evidence type="ECO:0000259" key="10">
    <source>
        <dbReference type="Pfam" id="PF16178"/>
    </source>
</evidence>
<evidence type="ECO:0000256" key="8">
    <source>
        <dbReference type="SAM" id="Phobius"/>
    </source>
</evidence>
<accession>A0A1Y2CUG3</accession>
<dbReference type="InterPro" id="IPR049452">
    <property type="entry name" value="Anoctamin_TM"/>
</dbReference>
<feature type="transmembrane region" description="Helical" evidence="8">
    <location>
        <begin position="843"/>
        <end position="866"/>
    </location>
</feature>
<feature type="transmembrane region" description="Helical" evidence="8">
    <location>
        <begin position="387"/>
        <end position="406"/>
    </location>
</feature>
<organism evidence="11 12">
    <name type="scientific">Rhizoclosmatium globosum</name>
    <dbReference type="NCBI Taxonomy" id="329046"/>
    <lineage>
        <taxon>Eukaryota</taxon>
        <taxon>Fungi</taxon>
        <taxon>Fungi incertae sedis</taxon>
        <taxon>Chytridiomycota</taxon>
        <taxon>Chytridiomycota incertae sedis</taxon>
        <taxon>Chytridiomycetes</taxon>
        <taxon>Chytridiales</taxon>
        <taxon>Chytriomycetaceae</taxon>
        <taxon>Rhizoclosmatium</taxon>
    </lineage>
</organism>
<evidence type="ECO:0000313" key="11">
    <source>
        <dbReference type="EMBL" id="ORY50474.1"/>
    </source>
</evidence>
<dbReference type="Pfam" id="PF04547">
    <property type="entry name" value="Anoctamin"/>
    <property type="match status" value="1"/>
</dbReference>
<evidence type="ECO:0000256" key="3">
    <source>
        <dbReference type="ARBA" id="ARBA00022692"/>
    </source>
</evidence>
<dbReference type="GO" id="GO:0005886">
    <property type="term" value="C:plasma membrane"/>
    <property type="evidence" value="ECO:0007669"/>
    <property type="project" value="UniProtKB-SubCell"/>
</dbReference>
<dbReference type="InterPro" id="IPR032394">
    <property type="entry name" value="Anoct_dimer"/>
</dbReference>
<keyword evidence="4 8" id="KW-1133">Transmembrane helix</keyword>